<dbReference type="GO" id="GO:0030288">
    <property type="term" value="C:outer membrane-bounded periplasmic space"/>
    <property type="evidence" value="ECO:0007669"/>
    <property type="project" value="TreeGrafter"/>
</dbReference>
<feature type="domain" description="MurNAc-LAA" evidence="2">
    <location>
        <begin position="61"/>
        <end position="180"/>
    </location>
</feature>
<dbReference type="Pfam" id="PF01832">
    <property type="entry name" value="Glucosaminidase"/>
    <property type="match status" value="1"/>
</dbReference>
<evidence type="ECO:0000256" key="1">
    <source>
        <dbReference type="ARBA" id="ARBA00022801"/>
    </source>
</evidence>
<dbReference type="GO" id="GO:0009253">
    <property type="term" value="P:peptidoglycan catabolic process"/>
    <property type="evidence" value="ECO:0007669"/>
    <property type="project" value="InterPro"/>
</dbReference>
<evidence type="ECO:0000259" key="2">
    <source>
        <dbReference type="SMART" id="SM00646"/>
    </source>
</evidence>
<dbReference type="InterPro" id="IPR050695">
    <property type="entry name" value="N-acetylmuramoyl_amidase_3"/>
</dbReference>
<sequence length="419" mass="46251">MKIIIDSGHGGKDPGAVAFGMTEKYLNLIFAELLATQLENLNIDVDRSLINDIYYTPKELTDLIKDSGASICISCHNNAFNGTVRGFEVIHSIHTKDTLAKSIFEEVKKTNFIVRRVFSRRSTVAPGSDQDYYYIIRLTHPHVETIIVEFGFMDNAEDFKMLTDSVWQQRLTAAVATGISQYISSNIVTKTSILGTSILTPPQLKSALKAVNHSIDPGIVDIYYTISSVYGIKADLAFIQSIHETNWLRFTGVVQPEQNNFSGLGATGPNNPGLSFPTVAAGVEAHIQHLFAYATILPLPAGRILYDKRFNLVQRGSAPSWEDLNGKWAVPGIGYGEKFVAMQNTILKTYPDKLPDTPPITEKPPIPQPPVHWAKSCHDALTEAGLLSNDHTDTLDESASKGVLFCLVNSLRKELMKNE</sequence>
<dbReference type="Pfam" id="PF01520">
    <property type="entry name" value="Amidase_3"/>
    <property type="match status" value="1"/>
</dbReference>
<dbReference type="SMART" id="SM00646">
    <property type="entry name" value="Ami_3"/>
    <property type="match status" value="1"/>
</dbReference>
<dbReference type="SUPFAM" id="SSF53187">
    <property type="entry name" value="Zn-dependent exopeptidases"/>
    <property type="match status" value="1"/>
</dbReference>
<proteinExistence type="predicted"/>
<dbReference type="KEGG" id="amt:Amet_1486"/>
<organism evidence="3 4">
    <name type="scientific">Alkaliphilus metalliredigens (strain QYMF)</name>
    <dbReference type="NCBI Taxonomy" id="293826"/>
    <lineage>
        <taxon>Bacteria</taxon>
        <taxon>Bacillati</taxon>
        <taxon>Bacillota</taxon>
        <taxon>Clostridia</taxon>
        <taxon>Peptostreptococcales</taxon>
        <taxon>Natronincolaceae</taxon>
        <taxon>Alkaliphilus</taxon>
    </lineage>
</organism>
<dbReference type="CDD" id="cd02696">
    <property type="entry name" value="MurNAc-LAA"/>
    <property type="match status" value="1"/>
</dbReference>
<protein>
    <submittedName>
        <fullName evidence="3">Cell wall hydrolase/autolysin</fullName>
    </submittedName>
</protein>
<dbReference type="GO" id="GO:0008745">
    <property type="term" value="F:N-acetylmuramoyl-L-alanine amidase activity"/>
    <property type="evidence" value="ECO:0007669"/>
    <property type="project" value="InterPro"/>
</dbReference>
<dbReference type="InterPro" id="IPR002901">
    <property type="entry name" value="MGlyc_endo_b_GlcNAc-like_dom"/>
</dbReference>
<keyword evidence="1 3" id="KW-0378">Hydrolase</keyword>
<evidence type="ECO:0000313" key="3">
    <source>
        <dbReference type="EMBL" id="ABR47682.1"/>
    </source>
</evidence>
<dbReference type="RefSeq" id="WP_012062720.1">
    <property type="nucleotide sequence ID" value="NC_009633.1"/>
</dbReference>
<name>A6TNB4_ALKMQ</name>
<dbReference type="PANTHER" id="PTHR30404:SF0">
    <property type="entry name" value="N-ACETYLMURAMOYL-L-ALANINE AMIDASE AMIC"/>
    <property type="match status" value="1"/>
</dbReference>
<dbReference type="Proteomes" id="UP000001572">
    <property type="component" value="Chromosome"/>
</dbReference>
<dbReference type="InterPro" id="IPR002508">
    <property type="entry name" value="MurNAc-LAA_cat"/>
</dbReference>
<dbReference type="EMBL" id="CP000724">
    <property type="protein sequence ID" value="ABR47682.1"/>
    <property type="molecule type" value="Genomic_DNA"/>
</dbReference>
<gene>
    <name evidence="3" type="ordered locus">Amet_1486</name>
</gene>
<dbReference type="eggNOG" id="COG0860">
    <property type="taxonomic scope" value="Bacteria"/>
</dbReference>
<dbReference type="STRING" id="293826.Amet_1486"/>
<evidence type="ECO:0000313" key="4">
    <source>
        <dbReference type="Proteomes" id="UP000001572"/>
    </source>
</evidence>
<accession>A6TNB4</accession>
<dbReference type="HOGENOM" id="CLU_030097_0_0_9"/>
<dbReference type="Gene3D" id="3.40.630.40">
    <property type="entry name" value="Zn-dependent exopeptidases"/>
    <property type="match status" value="1"/>
</dbReference>
<keyword evidence="4" id="KW-1185">Reference proteome</keyword>
<dbReference type="AlphaFoldDB" id="A6TNB4"/>
<dbReference type="GO" id="GO:0004040">
    <property type="term" value="F:amidase activity"/>
    <property type="evidence" value="ECO:0007669"/>
    <property type="project" value="InterPro"/>
</dbReference>
<dbReference type="PANTHER" id="PTHR30404">
    <property type="entry name" value="N-ACETYLMURAMOYL-L-ALANINE AMIDASE"/>
    <property type="match status" value="1"/>
</dbReference>
<reference evidence="4" key="1">
    <citation type="journal article" date="2016" name="Genome Announc.">
        <title>Complete genome sequence of Alkaliphilus metalliredigens strain QYMF, an alkaliphilic and metal-reducing bacterium isolated from borax-contaminated leachate ponds.</title>
        <authorList>
            <person name="Hwang C."/>
            <person name="Copeland A."/>
            <person name="Lucas S."/>
            <person name="Lapidus A."/>
            <person name="Barry K."/>
            <person name="Detter J.C."/>
            <person name="Glavina Del Rio T."/>
            <person name="Hammon N."/>
            <person name="Israni S."/>
            <person name="Dalin E."/>
            <person name="Tice H."/>
            <person name="Pitluck S."/>
            <person name="Chertkov O."/>
            <person name="Brettin T."/>
            <person name="Bruce D."/>
            <person name="Han C."/>
            <person name="Schmutz J."/>
            <person name="Larimer F."/>
            <person name="Land M.L."/>
            <person name="Hauser L."/>
            <person name="Kyrpides N."/>
            <person name="Mikhailova N."/>
            <person name="Ye Q."/>
            <person name="Zhou J."/>
            <person name="Richardson P."/>
            <person name="Fields M.W."/>
        </authorList>
    </citation>
    <scope>NUCLEOTIDE SEQUENCE [LARGE SCALE GENOMIC DNA]</scope>
    <source>
        <strain evidence="4">QYMF</strain>
    </source>
</reference>